<keyword evidence="3" id="KW-1185">Reference proteome</keyword>
<proteinExistence type="predicted"/>
<dbReference type="Proteomes" id="UP001623330">
    <property type="component" value="Unassembled WGS sequence"/>
</dbReference>
<organism evidence="2 3">
    <name type="scientific">Nakaseomyces bracarensis</name>
    <dbReference type="NCBI Taxonomy" id="273131"/>
    <lineage>
        <taxon>Eukaryota</taxon>
        <taxon>Fungi</taxon>
        <taxon>Dikarya</taxon>
        <taxon>Ascomycota</taxon>
        <taxon>Saccharomycotina</taxon>
        <taxon>Saccharomycetes</taxon>
        <taxon>Saccharomycetales</taxon>
        <taxon>Saccharomycetaceae</taxon>
        <taxon>Nakaseomyces</taxon>
    </lineage>
</organism>
<protein>
    <submittedName>
        <fullName evidence="2">Uncharacterized protein</fullName>
    </submittedName>
</protein>
<feature type="compositionally biased region" description="Polar residues" evidence="1">
    <location>
        <begin position="258"/>
        <end position="269"/>
    </location>
</feature>
<evidence type="ECO:0000256" key="1">
    <source>
        <dbReference type="SAM" id="MobiDB-lite"/>
    </source>
</evidence>
<gene>
    <name evidence="2" type="ORF">RNJ44_00043</name>
</gene>
<accession>A0ABR4P0X5</accession>
<evidence type="ECO:0000313" key="2">
    <source>
        <dbReference type="EMBL" id="KAL3235284.1"/>
    </source>
</evidence>
<name>A0ABR4P0X5_9SACH</name>
<feature type="compositionally biased region" description="Low complexity" evidence="1">
    <location>
        <begin position="294"/>
        <end position="309"/>
    </location>
</feature>
<dbReference type="EMBL" id="JBEVYD010000001">
    <property type="protein sequence ID" value="KAL3235284.1"/>
    <property type="molecule type" value="Genomic_DNA"/>
</dbReference>
<feature type="compositionally biased region" description="Low complexity" evidence="1">
    <location>
        <begin position="169"/>
        <end position="192"/>
    </location>
</feature>
<reference evidence="2 3" key="1">
    <citation type="submission" date="2024-05" db="EMBL/GenBank/DDBJ databases">
        <title>Long read based assembly of the Candida bracarensis genome reveals expanded adhesin content.</title>
        <authorList>
            <person name="Marcet-Houben M."/>
            <person name="Ksiezopolska E."/>
            <person name="Gabaldon T."/>
        </authorList>
    </citation>
    <scope>NUCLEOTIDE SEQUENCE [LARGE SCALE GENOMIC DNA]</scope>
    <source>
        <strain evidence="2 3">CBM6</strain>
    </source>
</reference>
<evidence type="ECO:0000313" key="3">
    <source>
        <dbReference type="Proteomes" id="UP001623330"/>
    </source>
</evidence>
<comment type="caution">
    <text evidence="2">The sequence shown here is derived from an EMBL/GenBank/DDBJ whole genome shotgun (WGS) entry which is preliminary data.</text>
</comment>
<sequence>MSGETVYVRGEGSMVRLTQVVAGELRDLEDYFGDLQESRMAELRCSETLADNLKIEVVRSTGSARRTVPFYIVEYDDVGDEFCVWRSDGKWGVGEEVVAAWCETLCQDETKRKRGSWRGCGAVATRVQEHPRRAVIESCLDRYHIDWSAVDTSVFWKVLERGSAPAPPTATATATAHSSASASAGADADAGGCNEKDDEEYGNLVLLALLNTELARNKNVVRTQLRRFCHRMARKAMQERKNSLESISEVETEDSSRLHSLSPSYTPASMSAADVDPTDVDPTDVPVHSDADADAPGAGSRSARGTSATIHSPRCMEEFEMDTSKQIMDNFNMLFKPIVENFEDVYLDKYSKHPRRSRNRVSK</sequence>
<feature type="region of interest" description="Disordered" evidence="1">
    <location>
        <begin position="166"/>
        <end position="195"/>
    </location>
</feature>
<feature type="region of interest" description="Disordered" evidence="1">
    <location>
        <begin position="239"/>
        <end position="314"/>
    </location>
</feature>